<dbReference type="SUPFAM" id="SSF46894">
    <property type="entry name" value="C-terminal effector domain of the bipartite response regulators"/>
    <property type="match status" value="1"/>
</dbReference>
<evidence type="ECO:0000313" key="5">
    <source>
        <dbReference type="EMBL" id="XDQ79398.1"/>
    </source>
</evidence>
<organism evidence="5">
    <name type="scientific">Streptomyces sp. Y1</name>
    <dbReference type="NCBI Taxonomy" id="3238634"/>
    <lineage>
        <taxon>Bacteria</taxon>
        <taxon>Bacillati</taxon>
        <taxon>Actinomycetota</taxon>
        <taxon>Actinomycetes</taxon>
        <taxon>Kitasatosporales</taxon>
        <taxon>Streptomycetaceae</taxon>
        <taxon>Streptomyces</taxon>
    </lineage>
</organism>
<dbReference type="PANTHER" id="PTHR44688">
    <property type="entry name" value="DNA-BINDING TRANSCRIPTIONAL ACTIVATOR DEVR_DOSR"/>
    <property type="match status" value="1"/>
</dbReference>
<dbReference type="CDD" id="cd06170">
    <property type="entry name" value="LuxR_C_like"/>
    <property type="match status" value="1"/>
</dbReference>
<dbReference type="RefSeq" id="WP_369183311.1">
    <property type="nucleotide sequence ID" value="NZ_CP163445.1"/>
</dbReference>
<evidence type="ECO:0000256" key="1">
    <source>
        <dbReference type="ARBA" id="ARBA00023015"/>
    </source>
</evidence>
<keyword evidence="3" id="KW-0804">Transcription</keyword>
<gene>
    <name evidence="5" type="ORF">AB2U05_13470</name>
</gene>
<dbReference type="SMART" id="SM00421">
    <property type="entry name" value="HTH_LUXR"/>
    <property type="match status" value="1"/>
</dbReference>
<feature type="domain" description="HTH luxR-type" evidence="4">
    <location>
        <begin position="1"/>
        <end position="63"/>
    </location>
</feature>
<dbReference type="AlphaFoldDB" id="A0AB39TJG1"/>
<proteinExistence type="predicted"/>
<dbReference type="GO" id="GO:0003677">
    <property type="term" value="F:DNA binding"/>
    <property type="evidence" value="ECO:0007669"/>
    <property type="project" value="UniProtKB-KW"/>
</dbReference>
<name>A0AB39TJG1_9ACTN</name>
<dbReference type="GO" id="GO:0006355">
    <property type="term" value="P:regulation of DNA-templated transcription"/>
    <property type="evidence" value="ECO:0007669"/>
    <property type="project" value="InterPro"/>
</dbReference>
<sequence length="224" mass="24624">MTRPLTPRERDALRYRAEGRTDYDIAAALRITQSTVRSTIARAIRKLGARTLDQAIQILNRPTTIPQEPEMPAPKQPRLFHLQRDTDITGISGTGIVAHGVQWPCGTVTIRWTGDMPSTVNWQHIDHAIAVHGHGGHTRIIWADNPSPDPAEDHLGHRLAETHRPKFDPDPCVPAGVTRYLAYCPACSPNLHKLWRPGDPIPTCGLWDAAVAAGLTDPEHGPAA</sequence>
<dbReference type="PROSITE" id="PS50043">
    <property type="entry name" value="HTH_LUXR_2"/>
    <property type="match status" value="1"/>
</dbReference>
<dbReference type="InterPro" id="IPR000792">
    <property type="entry name" value="Tscrpt_reg_LuxR_C"/>
</dbReference>
<dbReference type="InterPro" id="IPR016032">
    <property type="entry name" value="Sig_transdc_resp-reg_C-effctor"/>
</dbReference>
<dbReference type="PRINTS" id="PR00038">
    <property type="entry name" value="HTHLUXR"/>
</dbReference>
<dbReference type="EMBL" id="CP163445">
    <property type="protein sequence ID" value="XDQ79398.1"/>
    <property type="molecule type" value="Genomic_DNA"/>
</dbReference>
<reference evidence="5" key="1">
    <citation type="submission" date="2024-07" db="EMBL/GenBank/DDBJ databases">
        <authorList>
            <person name="Yu S.T."/>
        </authorList>
    </citation>
    <scope>NUCLEOTIDE SEQUENCE</scope>
    <source>
        <strain evidence="5">Y1</strain>
    </source>
</reference>
<keyword evidence="2" id="KW-0238">DNA-binding</keyword>
<dbReference type="PANTHER" id="PTHR44688:SF16">
    <property type="entry name" value="DNA-BINDING TRANSCRIPTIONAL ACTIVATOR DEVR_DOSR"/>
    <property type="match status" value="1"/>
</dbReference>
<protein>
    <submittedName>
        <fullName evidence="5">Helix-turn-helix transcriptional regulator</fullName>
    </submittedName>
</protein>
<dbReference type="Pfam" id="PF00196">
    <property type="entry name" value="GerE"/>
    <property type="match status" value="1"/>
</dbReference>
<accession>A0AB39TJG1</accession>
<dbReference type="InterPro" id="IPR036388">
    <property type="entry name" value="WH-like_DNA-bd_sf"/>
</dbReference>
<evidence type="ECO:0000256" key="3">
    <source>
        <dbReference type="ARBA" id="ARBA00023163"/>
    </source>
</evidence>
<keyword evidence="1" id="KW-0805">Transcription regulation</keyword>
<evidence type="ECO:0000256" key="2">
    <source>
        <dbReference type="ARBA" id="ARBA00023125"/>
    </source>
</evidence>
<evidence type="ECO:0000259" key="4">
    <source>
        <dbReference type="PROSITE" id="PS50043"/>
    </source>
</evidence>
<dbReference type="Gene3D" id="1.10.10.10">
    <property type="entry name" value="Winged helix-like DNA-binding domain superfamily/Winged helix DNA-binding domain"/>
    <property type="match status" value="1"/>
</dbReference>